<name>A0A433D6A7_9FUNG</name>
<dbReference type="GO" id="GO:0016460">
    <property type="term" value="C:myosin II complex"/>
    <property type="evidence" value="ECO:0007669"/>
    <property type="project" value="TreeGrafter"/>
</dbReference>
<dbReference type="SMART" id="SM00054">
    <property type="entry name" value="EFh"/>
    <property type="match status" value="4"/>
</dbReference>
<dbReference type="Gene3D" id="1.10.238.10">
    <property type="entry name" value="EF-hand"/>
    <property type="match status" value="3"/>
</dbReference>
<dbReference type="EMBL" id="RBNI01005952">
    <property type="protein sequence ID" value="RUP46370.1"/>
    <property type="molecule type" value="Genomic_DNA"/>
</dbReference>
<dbReference type="InterPro" id="IPR018247">
    <property type="entry name" value="EF_Hand_1_Ca_BS"/>
</dbReference>
<dbReference type="InterPro" id="IPR002048">
    <property type="entry name" value="EF_hand_dom"/>
</dbReference>
<dbReference type="GO" id="GO:0005509">
    <property type="term" value="F:calcium ion binding"/>
    <property type="evidence" value="ECO:0007669"/>
    <property type="project" value="InterPro"/>
</dbReference>
<dbReference type="InterPro" id="IPR050230">
    <property type="entry name" value="CALM/Myosin/TropC-like"/>
</dbReference>
<evidence type="ECO:0000313" key="1">
    <source>
        <dbReference type="EMBL" id="RUP46370.1"/>
    </source>
</evidence>
<dbReference type="SUPFAM" id="SSF47473">
    <property type="entry name" value="EF-hand"/>
    <property type="match status" value="1"/>
</dbReference>
<dbReference type="Pfam" id="PF13499">
    <property type="entry name" value="EF-hand_7"/>
    <property type="match status" value="2"/>
</dbReference>
<evidence type="ECO:0000313" key="2">
    <source>
        <dbReference type="Proteomes" id="UP000268093"/>
    </source>
</evidence>
<dbReference type="InterPro" id="IPR011992">
    <property type="entry name" value="EF-hand-dom_pair"/>
</dbReference>
<dbReference type="AlphaFoldDB" id="A0A433D6A7"/>
<sequence>MAAPAPRLTHAQLAELKETFRLFDKNHDGSISLLELKAVMESMKLRPTSEELQQMMEEADRNGNGSIDFNEFAVMMAPTLRPNDVSDELREAFAVFDKDGSGKISARELKQAMATLGDRLSDDEVKEIIKEVDWDGDGMVSYEEFVAMMSGGKNPDRQASVRGKKEKPKKEKPEKEKKQEKEQGQKEHKRRHFWQHK</sequence>
<gene>
    <name evidence="1" type="ORF">BC936DRAFT_147032</name>
</gene>
<dbReference type="PANTHER" id="PTHR23048:SF0">
    <property type="entry name" value="CALMODULIN LIKE 3"/>
    <property type="match status" value="1"/>
</dbReference>
<comment type="caution">
    <text evidence="1">The sequence shown here is derived from an EMBL/GenBank/DDBJ whole genome shotgun (WGS) entry which is preliminary data.</text>
</comment>
<dbReference type="PROSITE" id="PS00018">
    <property type="entry name" value="EF_HAND_1"/>
    <property type="match status" value="3"/>
</dbReference>
<dbReference type="OrthoDB" id="26525at2759"/>
<dbReference type="Proteomes" id="UP000268093">
    <property type="component" value="Unassembled WGS sequence"/>
</dbReference>
<dbReference type="PANTHER" id="PTHR23048">
    <property type="entry name" value="MYOSIN LIGHT CHAIN 1, 3"/>
    <property type="match status" value="1"/>
</dbReference>
<protein>
    <submittedName>
        <fullName evidence="1">Calmodulin 5</fullName>
    </submittedName>
</protein>
<reference evidence="1 2" key="1">
    <citation type="journal article" date="2018" name="New Phytol.">
        <title>Phylogenomics of Endogonaceae and evolution of mycorrhizas within Mucoromycota.</title>
        <authorList>
            <person name="Chang Y."/>
            <person name="Desiro A."/>
            <person name="Na H."/>
            <person name="Sandor L."/>
            <person name="Lipzen A."/>
            <person name="Clum A."/>
            <person name="Barry K."/>
            <person name="Grigoriev I.V."/>
            <person name="Martin F.M."/>
            <person name="Stajich J.E."/>
            <person name="Smith M.E."/>
            <person name="Bonito G."/>
            <person name="Spatafora J.W."/>
        </authorList>
    </citation>
    <scope>NUCLEOTIDE SEQUENCE [LARGE SCALE GENOMIC DNA]</scope>
    <source>
        <strain evidence="1 2">GMNB39</strain>
    </source>
</reference>
<keyword evidence="2" id="KW-1185">Reference proteome</keyword>
<accession>A0A433D6A7</accession>
<proteinExistence type="predicted"/>
<dbReference type="FunFam" id="1.10.238.10:FF:000003">
    <property type="entry name" value="Calmodulin A"/>
    <property type="match status" value="1"/>
</dbReference>
<dbReference type="CDD" id="cd00051">
    <property type="entry name" value="EFh"/>
    <property type="match status" value="2"/>
</dbReference>
<dbReference type="PROSITE" id="PS50222">
    <property type="entry name" value="EF_HAND_2"/>
    <property type="match status" value="4"/>
</dbReference>
<organism evidence="1 2">
    <name type="scientific">Jimgerdemannia flammicorona</name>
    <dbReference type="NCBI Taxonomy" id="994334"/>
    <lineage>
        <taxon>Eukaryota</taxon>
        <taxon>Fungi</taxon>
        <taxon>Fungi incertae sedis</taxon>
        <taxon>Mucoromycota</taxon>
        <taxon>Mucoromycotina</taxon>
        <taxon>Endogonomycetes</taxon>
        <taxon>Endogonales</taxon>
        <taxon>Endogonaceae</taxon>
        <taxon>Jimgerdemannia</taxon>
    </lineage>
</organism>